<evidence type="ECO:0000256" key="1">
    <source>
        <dbReference type="SAM" id="SignalP"/>
    </source>
</evidence>
<comment type="caution">
    <text evidence="2">The sequence shown here is derived from an EMBL/GenBank/DDBJ whole genome shotgun (WGS) entry which is preliminary data.</text>
</comment>
<protein>
    <submittedName>
        <fullName evidence="2">Uncharacterized protein</fullName>
    </submittedName>
</protein>
<feature type="signal peptide" evidence="1">
    <location>
        <begin position="1"/>
        <end position="17"/>
    </location>
</feature>
<dbReference type="Proteomes" id="UP000270224">
    <property type="component" value="Unassembled WGS sequence"/>
</dbReference>
<evidence type="ECO:0000313" key="2">
    <source>
        <dbReference type="EMBL" id="ROI09101.1"/>
    </source>
</evidence>
<dbReference type="OrthoDB" id="705292at2"/>
<proteinExistence type="predicted"/>
<dbReference type="EMBL" id="RJUG01000003">
    <property type="protein sequence ID" value="ROI09101.1"/>
    <property type="molecule type" value="Genomic_DNA"/>
</dbReference>
<dbReference type="AlphaFoldDB" id="A0A3N0WWH2"/>
<keyword evidence="1" id="KW-0732">Signal</keyword>
<evidence type="ECO:0000313" key="3">
    <source>
        <dbReference type="Proteomes" id="UP000270224"/>
    </source>
</evidence>
<sequence>MNKILTSILMTAIPVFAFSQVIIEPGPKTAPTNSSVSMEFGDHQNKGIVIPYVAATNVKTPISDGTFIMDPSDRIMKFRENGAWRDLTGPATKTNAVDVSIQQDKDPVAEEIAKTVIGKENINDNTRGILILTDTDKAMILPRVALPHLNIKNPAAGMMAYDTVNKQLAVFNGTQWTFWQATR</sequence>
<gene>
    <name evidence="2" type="ORF">EGI11_06730</name>
</gene>
<name>A0A3N0WWH2_9FLAO</name>
<reference evidence="3" key="1">
    <citation type="submission" date="2018-11" db="EMBL/GenBank/DDBJ databases">
        <title>Proposal to divide the Flavobacteriaceae and reorganize its genera based on Amino Acid Identity values calculated from whole genome sequences.</title>
        <authorList>
            <person name="Nicholson A.C."/>
            <person name="Gulvik C.A."/>
            <person name="Whitney A.M."/>
            <person name="Humrighouse B.W."/>
            <person name="Bell M."/>
            <person name="Holmens B."/>
            <person name="Steigerwalt A."/>
            <person name="Villarma A."/>
            <person name="Sheth M."/>
            <person name="Batra D."/>
            <person name="Pryor J."/>
            <person name="Bernardet J.-F."/>
            <person name="Hugo C."/>
            <person name="Kampfer P."/>
            <person name="Newman J."/>
            <person name="Mcquiston J.R."/>
        </authorList>
    </citation>
    <scope>NUCLEOTIDE SEQUENCE [LARGE SCALE GENOMIC DNA]</scope>
    <source>
        <strain evidence="3">H3056</strain>
    </source>
</reference>
<feature type="chain" id="PRO_5018158186" evidence="1">
    <location>
        <begin position="18"/>
        <end position="183"/>
    </location>
</feature>
<organism evidence="2 3">
    <name type="scientific">Kaistella daneshvariae</name>
    <dbReference type="NCBI Taxonomy" id="2487074"/>
    <lineage>
        <taxon>Bacteria</taxon>
        <taxon>Pseudomonadati</taxon>
        <taxon>Bacteroidota</taxon>
        <taxon>Flavobacteriia</taxon>
        <taxon>Flavobacteriales</taxon>
        <taxon>Weeksellaceae</taxon>
        <taxon>Chryseobacterium group</taxon>
        <taxon>Kaistella</taxon>
    </lineage>
</organism>
<dbReference type="RefSeq" id="WP_123265683.1">
    <property type="nucleotide sequence ID" value="NZ_RJUG01000003.1"/>
</dbReference>
<accession>A0A3N0WWH2</accession>